<dbReference type="InterPro" id="IPR050194">
    <property type="entry name" value="Glycosyltransferase_grp1"/>
</dbReference>
<evidence type="ECO:0000259" key="2">
    <source>
        <dbReference type="Pfam" id="PF00535"/>
    </source>
</evidence>
<evidence type="ECO:0000259" key="1">
    <source>
        <dbReference type="Pfam" id="PF00534"/>
    </source>
</evidence>
<dbReference type="CDD" id="cd00761">
    <property type="entry name" value="Glyco_tranf_GTA_type"/>
    <property type="match status" value="1"/>
</dbReference>
<protein>
    <submittedName>
        <fullName evidence="4">Glycosyltransferase</fullName>
    </submittedName>
</protein>
<dbReference type="InterPro" id="IPR028098">
    <property type="entry name" value="Glyco_trans_4-like_N"/>
</dbReference>
<proteinExistence type="predicted"/>
<feature type="domain" description="Glycosyltransferase subfamily 4-like N-terminal" evidence="3">
    <location>
        <begin position="351"/>
        <end position="534"/>
    </location>
</feature>
<sequence length="748" mass="83288">MTGSSLPAFSIVINTLNRANSLAQTLESLCWLKYRGQFEVIVVNGPSTDHSQEIVESWGDRIRWARCPVANLSVSRNIGIAMAAGDIVAFIDDDGIPEPEWLEQIAAAYDDPNVGAVGGLVFDHTGYEFQYKYCVVDRYGEADLDVTGPTPHLCFPKSFHFPHLLGTNCTFRRQALLEIQGFDEEFEYYLDETDVCARLIDLGYFVRQLPNAYVHHKFAPSNLRGTNRVAKYRYPIIKNRIYFSLKHAREYEPLDRILENQTRFVTKHRDEVRWCVGEGLLKEADVEQFELDAERAIETGLRRGFEGPRDVLTEDKLSRFEGAFKPFDPIVIADPKTIVLVSRDYPPGHGGGIATFTRDLASALGKLGHIVHVITQSPDINRVDFEAGVWVHRIVPTTRQLSGAVRTQGMPEHIWNWSASALAEARRIAGHRRIDAVEAPIWDCEGIAFLLDGEFPLVTSLHTTLGFWLQSHPEKTADAQWMQDFGTPMLKLEARLLLEADAIRANSQAIVLDIERQYEIRLPEDRLQVIPHGLGPSQAGQETASARVNGHSHGKTVLFVGRLEHRKGIDVLLEAIPTVLDTFPGTRFRIIGDNTQIAGDGKTYQEQFAASRAAALHVGAVSFEGRLDDHAVHQAYAECDLFVAPSRYESFGLIFLEAMREGKAVIGCAAGGMPEVIEDKVTGLLVRPGDVRALTEALLAMLGSDEMRSAMGKAARERFATRFTAARMGNESQRLYALAASRHKAGRA</sequence>
<dbReference type="RefSeq" id="WP_114133450.1">
    <property type="nucleotide sequence ID" value="NZ_CP068434.1"/>
</dbReference>
<evidence type="ECO:0000259" key="3">
    <source>
        <dbReference type="Pfam" id="PF13439"/>
    </source>
</evidence>
<feature type="domain" description="Glycosyltransferase 2-like" evidence="2">
    <location>
        <begin position="10"/>
        <end position="175"/>
    </location>
</feature>
<dbReference type="Gene3D" id="3.90.550.10">
    <property type="entry name" value="Spore Coat Polysaccharide Biosynthesis Protein SpsA, Chain A"/>
    <property type="match status" value="1"/>
</dbReference>
<gene>
    <name evidence="4" type="ORF">DDK22_19975</name>
</gene>
<evidence type="ECO:0000313" key="4">
    <source>
        <dbReference type="EMBL" id="RCJ06759.1"/>
    </source>
</evidence>
<dbReference type="CDD" id="cd03801">
    <property type="entry name" value="GT4_PimA-like"/>
    <property type="match status" value="1"/>
</dbReference>
<dbReference type="AlphaFoldDB" id="A0A367PFX3"/>
<dbReference type="Pfam" id="PF00535">
    <property type="entry name" value="Glycos_transf_2"/>
    <property type="match status" value="1"/>
</dbReference>
<evidence type="ECO:0000313" key="5">
    <source>
        <dbReference type="Proteomes" id="UP000253501"/>
    </source>
</evidence>
<dbReference type="Pfam" id="PF13439">
    <property type="entry name" value="Glyco_transf_4"/>
    <property type="match status" value="1"/>
</dbReference>
<accession>A0A367PFX3</accession>
<dbReference type="SUPFAM" id="SSF53756">
    <property type="entry name" value="UDP-Glycosyltransferase/glycogen phosphorylase"/>
    <property type="match status" value="1"/>
</dbReference>
<dbReference type="PANTHER" id="PTHR45947">
    <property type="entry name" value="SULFOQUINOVOSYL TRANSFERASE SQD2"/>
    <property type="match status" value="1"/>
</dbReference>
<reference evidence="4 5" key="1">
    <citation type="submission" date="2018-04" db="EMBL/GenBank/DDBJ databases">
        <title>Cupriavidus necator CR12 genome sequencing and assembly.</title>
        <authorList>
            <person name="Ben Fekih I."/>
            <person name="Mazhar H.S."/>
            <person name="Bello S.K."/>
            <person name="Rensing C."/>
        </authorList>
    </citation>
    <scope>NUCLEOTIDE SEQUENCE [LARGE SCALE GENOMIC DNA]</scope>
    <source>
        <strain evidence="4 5">CR12</strain>
    </source>
</reference>
<dbReference type="Pfam" id="PF00534">
    <property type="entry name" value="Glycos_transf_1"/>
    <property type="match status" value="1"/>
</dbReference>
<organism evidence="4 5">
    <name type="scientific">Cupriavidus necator</name>
    <name type="common">Alcaligenes eutrophus</name>
    <name type="synonym">Ralstonia eutropha</name>
    <dbReference type="NCBI Taxonomy" id="106590"/>
    <lineage>
        <taxon>Bacteria</taxon>
        <taxon>Pseudomonadati</taxon>
        <taxon>Pseudomonadota</taxon>
        <taxon>Betaproteobacteria</taxon>
        <taxon>Burkholderiales</taxon>
        <taxon>Burkholderiaceae</taxon>
        <taxon>Cupriavidus</taxon>
    </lineage>
</organism>
<name>A0A367PFX3_CUPNE</name>
<comment type="caution">
    <text evidence="4">The sequence shown here is derived from an EMBL/GenBank/DDBJ whole genome shotgun (WGS) entry which is preliminary data.</text>
</comment>
<dbReference type="EMBL" id="QDHA01000045">
    <property type="protein sequence ID" value="RCJ06759.1"/>
    <property type="molecule type" value="Genomic_DNA"/>
</dbReference>
<dbReference type="InterPro" id="IPR001173">
    <property type="entry name" value="Glyco_trans_2-like"/>
</dbReference>
<dbReference type="Gene3D" id="3.40.50.2000">
    <property type="entry name" value="Glycogen Phosphorylase B"/>
    <property type="match status" value="2"/>
</dbReference>
<dbReference type="SUPFAM" id="SSF53448">
    <property type="entry name" value="Nucleotide-diphospho-sugar transferases"/>
    <property type="match status" value="1"/>
</dbReference>
<dbReference type="Proteomes" id="UP000253501">
    <property type="component" value="Unassembled WGS sequence"/>
</dbReference>
<feature type="domain" description="Glycosyl transferase family 1" evidence="1">
    <location>
        <begin position="552"/>
        <end position="718"/>
    </location>
</feature>
<keyword evidence="4" id="KW-0808">Transferase</keyword>
<dbReference type="InterPro" id="IPR001296">
    <property type="entry name" value="Glyco_trans_1"/>
</dbReference>
<dbReference type="PANTHER" id="PTHR45947:SF3">
    <property type="entry name" value="SULFOQUINOVOSYL TRANSFERASE SQD2"/>
    <property type="match status" value="1"/>
</dbReference>
<dbReference type="InterPro" id="IPR029044">
    <property type="entry name" value="Nucleotide-diphossugar_trans"/>
</dbReference>
<dbReference type="GO" id="GO:0016758">
    <property type="term" value="F:hexosyltransferase activity"/>
    <property type="evidence" value="ECO:0007669"/>
    <property type="project" value="TreeGrafter"/>
</dbReference>